<organism evidence="1 2">
    <name type="scientific">Dentiscutata heterogama</name>
    <dbReference type="NCBI Taxonomy" id="1316150"/>
    <lineage>
        <taxon>Eukaryota</taxon>
        <taxon>Fungi</taxon>
        <taxon>Fungi incertae sedis</taxon>
        <taxon>Mucoromycota</taxon>
        <taxon>Glomeromycotina</taxon>
        <taxon>Glomeromycetes</taxon>
        <taxon>Diversisporales</taxon>
        <taxon>Gigasporaceae</taxon>
        <taxon>Dentiscutata</taxon>
    </lineage>
</organism>
<dbReference type="Proteomes" id="UP000789702">
    <property type="component" value="Unassembled WGS sequence"/>
</dbReference>
<reference evidence="1" key="1">
    <citation type="submission" date="2021-06" db="EMBL/GenBank/DDBJ databases">
        <authorList>
            <person name="Kallberg Y."/>
            <person name="Tangrot J."/>
            <person name="Rosling A."/>
        </authorList>
    </citation>
    <scope>NUCLEOTIDE SEQUENCE</scope>
    <source>
        <strain evidence="1">IL203A</strain>
    </source>
</reference>
<protein>
    <submittedName>
        <fullName evidence="1">2805_t:CDS:1</fullName>
    </submittedName>
</protein>
<sequence>KTYRQIAKLVGCDPKTVRNILNRLENLSQVLLDCQRRPLILDESAQDRLTQLVLNNHHMTKEQIQAALEQREGKVVSQRTISCTLRKANLFAHVARAKPFISDKTKKKASKNVLWSDEKYFSLVSSNPRQYVWRRPDKEFNDDCLVLAIKSKGIMM</sequence>
<proteinExistence type="predicted"/>
<feature type="non-terminal residue" evidence="1">
    <location>
        <position position="1"/>
    </location>
</feature>
<dbReference type="EMBL" id="CAJVPU010011393">
    <property type="protein sequence ID" value="CAG8614240.1"/>
    <property type="molecule type" value="Genomic_DNA"/>
</dbReference>
<keyword evidence="2" id="KW-1185">Reference proteome</keyword>
<comment type="caution">
    <text evidence="1">The sequence shown here is derived from an EMBL/GenBank/DDBJ whole genome shotgun (WGS) entry which is preliminary data.</text>
</comment>
<accession>A0ACA9MVD6</accession>
<evidence type="ECO:0000313" key="1">
    <source>
        <dbReference type="EMBL" id="CAG8614240.1"/>
    </source>
</evidence>
<name>A0ACA9MVD6_9GLOM</name>
<evidence type="ECO:0000313" key="2">
    <source>
        <dbReference type="Proteomes" id="UP000789702"/>
    </source>
</evidence>
<gene>
    <name evidence="1" type="ORF">DHETER_LOCUS7758</name>
</gene>